<dbReference type="GO" id="GO:0003735">
    <property type="term" value="F:structural constituent of ribosome"/>
    <property type="evidence" value="ECO:0007669"/>
    <property type="project" value="InterPro"/>
</dbReference>
<dbReference type="PANTHER" id="PTHR21011">
    <property type="entry name" value="MITOCHONDRIAL 28S RIBOSOMAL PROTEIN S6"/>
    <property type="match status" value="1"/>
</dbReference>
<dbReference type="InParanoid" id="A0A2R5GWJ0"/>
<keyword evidence="2" id="KW-0689">Ribosomal protein</keyword>
<dbReference type="PANTHER" id="PTHR21011:SF1">
    <property type="entry name" value="SMALL RIBOSOMAL SUBUNIT PROTEIN BS6M"/>
    <property type="match status" value="1"/>
</dbReference>
<proteinExistence type="inferred from homology"/>
<dbReference type="OrthoDB" id="10259681at2759"/>
<gene>
    <name evidence="2" type="ORF">FCC1311_085292</name>
</gene>
<dbReference type="SUPFAM" id="SSF54995">
    <property type="entry name" value="Ribosomal protein S6"/>
    <property type="match status" value="1"/>
</dbReference>
<evidence type="ECO:0000313" key="3">
    <source>
        <dbReference type="Proteomes" id="UP000241890"/>
    </source>
</evidence>
<dbReference type="InterPro" id="IPR035980">
    <property type="entry name" value="Ribosomal_bS6_sf"/>
</dbReference>
<evidence type="ECO:0000313" key="2">
    <source>
        <dbReference type="EMBL" id="GBG32304.1"/>
    </source>
</evidence>
<dbReference type="Gene3D" id="3.30.70.60">
    <property type="match status" value="1"/>
</dbReference>
<name>A0A2R5GWJ0_9STRA</name>
<comment type="caution">
    <text evidence="2">The sequence shown here is derived from an EMBL/GenBank/DDBJ whole genome shotgun (WGS) entry which is preliminary data.</text>
</comment>
<dbReference type="GO" id="GO:0070181">
    <property type="term" value="F:small ribosomal subunit rRNA binding"/>
    <property type="evidence" value="ECO:0007669"/>
    <property type="project" value="TreeGrafter"/>
</dbReference>
<dbReference type="Pfam" id="PF01250">
    <property type="entry name" value="Ribosomal_S6"/>
    <property type="match status" value="1"/>
</dbReference>
<dbReference type="GO" id="GO:0005840">
    <property type="term" value="C:ribosome"/>
    <property type="evidence" value="ECO:0007669"/>
    <property type="project" value="UniProtKB-KW"/>
</dbReference>
<dbReference type="InterPro" id="IPR000529">
    <property type="entry name" value="Ribosomal_bS6"/>
</dbReference>
<accession>A0A2R5GWJ0</accession>
<dbReference type="InterPro" id="IPR014717">
    <property type="entry name" value="Transl_elong_EF1B/ribsomal_bS6"/>
</dbReference>
<dbReference type="CDD" id="cd15465">
    <property type="entry name" value="bS6_mito"/>
    <property type="match status" value="1"/>
</dbReference>
<dbReference type="EMBL" id="BEYU01000120">
    <property type="protein sequence ID" value="GBG32304.1"/>
    <property type="molecule type" value="Genomic_DNA"/>
</dbReference>
<sequence length="115" mass="12987">MAPVYVLMCSLRPNVGAAGLKRVVKDCVELVLENNAIVRNVRNNGIRKMGYKLDGKGEAERHSRTHMFSMEFIAPPALVPEIHKRLAIDDDVIRSTTLRADETLPRFAPLLKKYE</sequence>
<keyword evidence="3" id="KW-1185">Reference proteome</keyword>
<protein>
    <submittedName>
        <fullName evidence="2">28S ribosomal protein S6, mitochondrial</fullName>
    </submittedName>
</protein>
<evidence type="ECO:0000256" key="1">
    <source>
        <dbReference type="ARBA" id="ARBA00009512"/>
    </source>
</evidence>
<keyword evidence="2" id="KW-0687">Ribonucleoprotein</keyword>
<organism evidence="2 3">
    <name type="scientific">Hondaea fermentalgiana</name>
    <dbReference type="NCBI Taxonomy" id="2315210"/>
    <lineage>
        <taxon>Eukaryota</taxon>
        <taxon>Sar</taxon>
        <taxon>Stramenopiles</taxon>
        <taxon>Bigyra</taxon>
        <taxon>Labyrinthulomycetes</taxon>
        <taxon>Thraustochytrida</taxon>
        <taxon>Thraustochytriidae</taxon>
        <taxon>Hondaea</taxon>
    </lineage>
</organism>
<reference evidence="2 3" key="1">
    <citation type="submission" date="2017-12" db="EMBL/GenBank/DDBJ databases">
        <title>Sequencing, de novo assembly and annotation of complete genome of a new Thraustochytrid species, strain FCC1311.</title>
        <authorList>
            <person name="Sedici K."/>
            <person name="Godart F."/>
            <person name="Aiese Cigliano R."/>
            <person name="Sanseverino W."/>
            <person name="Barakat M."/>
            <person name="Ortet P."/>
            <person name="Marechal E."/>
            <person name="Cagnac O."/>
            <person name="Amato A."/>
        </authorList>
    </citation>
    <scope>NUCLEOTIDE SEQUENCE [LARGE SCALE GENOMIC DNA]</scope>
</reference>
<dbReference type="Proteomes" id="UP000241890">
    <property type="component" value="Unassembled WGS sequence"/>
</dbReference>
<dbReference type="AlphaFoldDB" id="A0A2R5GWJ0"/>
<dbReference type="GO" id="GO:0006412">
    <property type="term" value="P:translation"/>
    <property type="evidence" value="ECO:0007669"/>
    <property type="project" value="InterPro"/>
</dbReference>
<dbReference type="GO" id="GO:0005737">
    <property type="term" value="C:cytoplasm"/>
    <property type="evidence" value="ECO:0007669"/>
    <property type="project" value="UniProtKB-ARBA"/>
</dbReference>
<comment type="similarity">
    <text evidence="1">Belongs to the bacterial ribosomal protein bS6 family.</text>
</comment>